<organism evidence="2 3">
    <name type="scientific">Polaribacter batillariae</name>
    <dbReference type="NCBI Taxonomy" id="2808900"/>
    <lineage>
        <taxon>Bacteria</taxon>
        <taxon>Pseudomonadati</taxon>
        <taxon>Bacteroidota</taxon>
        <taxon>Flavobacteriia</taxon>
        <taxon>Flavobacteriales</taxon>
        <taxon>Flavobacteriaceae</taxon>
    </lineage>
</organism>
<evidence type="ECO:0000313" key="3">
    <source>
        <dbReference type="Proteomes" id="UP000663935"/>
    </source>
</evidence>
<name>A0ABX7STR5_9FLAO</name>
<accession>A0ABX7STR5</accession>
<evidence type="ECO:0000256" key="1">
    <source>
        <dbReference type="SAM" id="SignalP"/>
    </source>
</evidence>
<evidence type="ECO:0008006" key="4">
    <source>
        <dbReference type="Google" id="ProtNLM"/>
    </source>
</evidence>
<keyword evidence="3" id="KW-1185">Reference proteome</keyword>
<sequence>MMKTTKKITVLFLFLCISILFSCSSNEKDNNNCETCTYTIAADETAGNVPTALQGEFNLTLGISLNGYSKPKGTKAKFIIGAKELTVEIDGEECLFLKNPTVSANGVEFSFKDTCRDNFLYAISEKSSGGLNEVNVVTLDGQFYGQFK</sequence>
<evidence type="ECO:0000313" key="2">
    <source>
        <dbReference type="EMBL" id="QTD36708.1"/>
    </source>
</evidence>
<dbReference type="RefSeq" id="WP_207970890.1">
    <property type="nucleotide sequence ID" value="NZ_CP071795.1"/>
</dbReference>
<feature type="signal peptide" evidence="1">
    <location>
        <begin position="1"/>
        <end position="22"/>
    </location>
</feature>
<dbReference type="PROSITE" id="PS51257">
    <property type="entry name" value="PROKAR_LIPOPROTEIN"/>
    <property type="match status" value="1"/>
</dbReference>
<dbReference type="Proteomes" id="UP000663935">
    <property type="component" value="Chromosome"/>
</dbReference>
<proteinExistence type="predicted"/>
<dbReference type="EMBL" id="CP071795">
    <property type="protein sequence ID" value="QTD36708.1"/>
    <property type="molecule type" value="Genomic_DNA"/>
</dbReference>
<gene>
    <name evidence="2" type="ORF">JL193_11225</name>
</gene>
<protein>
    <recommendedName>
        <fullName evidence="4">Lipoprotein</fullName>
    </recommendedName>
</protein>
<reference evidence="2 3" key="1">
    <citation type="submission" date="2021-03" db="EMBL/GenBank/DDBJ databases">
        <title>Complete genome of Polaribacter_sp.G4M1.</title>
        <authorList>
            <person name="Jeong S.W."/>
            <person name="Bae J.W."/>
        </authorList>
    </citation>
    <scope>NUCLEOTIDE SEQUENCE [LARGE SCALE GENOMIC DNA]</scope>
    <source>
        <strain evidence="2 3">G4M1</strain>
    </source>
</reference>
<keyword evidence="1" id="KW-0732">Signal</keyword>
<feature type="chain" id="PRO_5045659233" description="Lipoprotein" evidence="1">
    <location>
        <begin position="23"/>
        <end position="148"/>
    </location>
</feature>